<feature type="region of interest" description="Disordered" evidence="1">
    <location>
        <begin position="219"/>
        <end position="238"/>
    </location>
</feature>
<evidence type="ECO:0000256" key="2">
    <source>
        <dbReference type="SAM" id="Phobius"/>
    </source>
</evidence>
<proteinExistence type="predicted"/>
<dbReference type="KEGG" id="gvi:gll1812"/>
<protein>
    <submittedName>
        <fullName evidence="3">Gll1812 protein</fullName>
    </submittedName>
</protein>
<keyword evidence="4" id="KW-1185">Reference proteome</keyword>
<dbReference type="EnsemblBacteria" id="BAC89753">
    <property type="protein sequence ID" value="BAC89753"/>
    <property type="gene ID" value="BAC89753"/>
</dbReference>
<dbReference type="HOGENOM" id="CLU_046825_0_1_3"/>
<feature type="transmembrane region" description="Helical" evidence="2">
    <location>
        <begin position="330"/>
        <end position="349"/>
    </location>
</feature>
<dbReference type="STRING" id="251221.gene:10759304"/>
<dbReference type="AlphaFoldDB" id="Q7NJM0"/>
<reference evidence="3 4" key="2">
    <citation type="journal article" date="2003" name="DNA Res.">
        <title>Complete genome structure of Gloeobacter violaceus PCC 7421, a cyanobacterium that lacks thylakoids (supplement).</title>
        <authorList>
            <person name="Nakamura Y."/>
            <person name="Kaneko T."/>
            <person name="Sato S."/>
            <person name="Mimuro M."/>
            <person name="Miyashita H."/>
            <person name="Tsuchiya T."/>
            <person name="Sasamoto S."/>
            <person name="Watanabe A."/>
            <person name="Kawashima K."/>
            <person name="Kishida Y."/>
            <person name="Kiyokawa C."/>
            <person name="Kohara M."/>
            <person name="Matsumoto M."/>
            <person name="Matsuno A."/>
            <person name="Nakazaki N."/>
            <person name="Shimpo S."/>
            <person name="Takeuchi C."/>
            <person name="Yamada M."/>
            <person name="Tabata S."/>
        </authorList>
    </citation>
    <scope>NUCLEOTIDE SEQUENCE [LARGE SCALE GENOMIC DNA]</scope>
    <source>
        <strain evidence="4">ATCC 29082 / PCC 7421</strain>
    </source>
</reference>
<dbReference type="Pfam" id="PF12412">
    <property type="entry name" value="DUF3667"/>
    <property type="match status" value="1"/>
</dbReference>
<dbReference type="InterPro" id="IPR022134">
    <property type="entry name" value="DUF3667"/>
</dbReference>
<keyword evidence="2" id="KW-0812">Transmembrane</keyword>
<dbReference type="Proteomes" id="UP000000557">
    <property type="component" value="Chromosome"/>
</dbReference>
<dbReference type="InParanoid" id="Q7NJM0"/>
<gene>
    <name evidence="3" type="ordered locus">gll1812</name>
</gene>
<feature type="transmembrane region" description="Helical" evidence="2">
    <location>
        <begin position="355"/>
        <end position="375"/>
    </location>
</feature>
<dbReference type="OrthoDB" id="675873at2"/>
<organism evidence="3 4">
    <name type="scientific">Gloeobacter violaceus (strain ATCC 29082 / PCC 7421)</name>
    <dbReference type="NCBI Taxonomy" id="251221"/>
    <lineage>
        <taxon>Bacteria</taxon>
        <taxon>Bacillati</taxon>
        <taxon>Cyanobacteriota</taxon>
        <taxon>Cyanophyceae</taxon>
        <taxon>Gloeobacterales</taxon>
        <taxon>Gloeobacteraceae</taxon>
        <taxon>Gloeobacter</taxon>
    </lineage>
</organism>
<feature type="transmembrane region" description="Helical" evidence="2">
    <location>
        <begin position="300"/>
        <end position="318"/>
    </location>
</feature>
<dbReference type="eggNOG" id="COG1566">
    <property type="taxonomic scope" value="Bacteria"/>
</dbReference>
<evidence type="ECO:0000256" key="1">
    <source>
        <dbReference type="SAM" id="MobiDB-lite"/>
    </source>
</evidence>
<keyword evidence="2" id="KW-1133">Transmembrane helix</keyword>
<name>Q7NJM0_GLOVI</name>
<evidence type="ECO:0000313" key="4">
    <source>
        <dbReference type="Proteomes" id="UP000000557"/>
    </source>
</evidence>
<keyword evidence="2" id="KW-0472">Membrane</keyword>
<dbReference type="EMBL" id="BA000045">
    <property type="protein sequence ID" value="BAC89753.1"/>
    <property type="molecule type" value="Genomic_DNA"/>
</dbReference>
<accession>Q7NJM0</accession>
<sequence>MLLTRRSAGGFFATNQGSLPMEGEQVQSEGKDSLLAYAVNRMFSFFNHQTVRTMAEADARVPQPLPVDSPVPAKLTRAQKREQVRAARRSPVCLNCGELTPGNYCINCGQLNETYRVSTRKLVADFINDYFTVDLKFPKSVLPLLFKPGFLTNEYIAGRRARYIAPLRMYLFVSVLYFVILGFFSNTLFDNSNDFTVQTDAGADAPAKVLDNSKATRKIDNALKPPNPKLDPPGADQKGVSVRIGDDGSLPLDIKPEDIEVDTGNPDLDRFLDRQIRAKVDDYTAPGGQERLIRDIEDNLPIAVFTLLPVFAFLLKVFYWRSGRYYAEHLIFSLHFHAFIFLTLGLATLVNSNLLLPWTPVVHLLYLFVAMMMVYQQGWLKTLIKYSLLIIGYSIAIIFSIVLVALLTFVF</sequence>
<feature type="transmembrane region" description="Helical" evidence="2">
    <location>
        <begin position="387"/>
        <end position="410"/>
    </location>
</feature>
<feature type="transmembrane region" description="Helical" evidence="2">
    <location>
        <begin position="169"/>
        <end position="189"/>
    </location>
</feature>
<evidence type="ECO:0000313" key="3">
    <source>
        <dbReference type="EMBL" id="BAC89753.1"/>
    </source>
</evidence>
<reference evidence="3 4" key="1">
    <citation type="journal article" date="2003" name="DNA Res.">
        <title>Complete genome structure of Gloeobacter violaceus PCC 7421, a cyanobacterium that lacks thylakoids.</title>
        <authorList>
            <person name="Nakamura Y."/>
            <person name="Kaneko T."/>
            <person name="Sato S."/>
            <person name="Mimuro M."/>
            <person name="Miyashita H."/>
            <person name="Tsuchiya T."/>
            <person name="Sasamoto S."/>
            <person name="Watanabe A."/>
            <person name="Kawashima K."/>
            <person name="Kishida Y."/>
            <person name="Kiyokawa C."/>
            <person name="Kohara M."/>
            <person name="Matsumoto M."/>
            <person name="Matsuno A."/>
            <person name="Nakazaki N."/>
            <person name="Shimpo S."/>
            <person name="Takeuchi C."/>
            <person name="Yamada M."/>
            <person name="Tabata S."/>
        </authorList>
    </citation>
    <scope>NUCLEOTIDE SEQUENCE [LARGE SCALE GENOMIC DNA]</scope>
    <source>
        <strain evidence="4">ATCC 29082 / PCC 7421</strain>
    </source>
</reference>